<comment type="catalytic activity">
    <reaction evidence="7">
        <text>a 2'-deoxyadenosine in DNA + S-adenosyl-L-methionine = an N(6)-methyl-2'-deoxyadenosine in DNA + S-adenosyl-L-homocysteine + H(+)</text>
        <dbReference type="Rhea" id="RHEA:15197"/>
        <dbReference type="Rhea" id="RHEA-COMP:12418"/>
        <dbReference type="Rhea" id="RHEA-COMP:12419"/>
        <dbReference type="ChEBI" id="CHEBI:15378"/>
        <dbReference type="ChEBI" id="CHEBI:57856"/>
        <dbReference type="ChEBI" id="CHEBI:59789"/>
        <dbReference type="ChEBI" id="CHEBI:90615"/>
        <dbReference type="ChEBI" id="CHEBI:90616"/>
        <dbReference type="EC" id="2.1.1.72"/>
    </reaction>
</comment>
<keyword evidence="4 8" id="KW-0808">Transferase</keyword>
<dbReference type="GeneID" id="62695305"/>
<dbReference type="EMBL" id="CP036170">
    <property type="protein sequence ID" value="QBF73703.1"/>
    <property type="molecule type" value="Genomic_DNA"/>
</dbReference>
<protein>
    <recommendedName>
        <fullName evidence="2">site-specific DNA-methyltransferase (adenine-specific)</fullName>
        <ecNumber evidence="2">2.1.1.72</ecNumber>
    </recommendedName>
</protein>
<keyword evidence="6" id="KW-0680">Restriction system</keyword>
<organism evidence="8 9">
    <name type="scientific">Clostridium scindens (strain ATCC 35704 / DSM 5676 / VPI 13733 / 19)</name>
    <dbReference type="NCBI Taxonomy" id="411468"/>
    <lineage>
        <taxon>Bacteria</taxon>
        <taxon>Bacillati</taxon>
        <taxon>Bacillota</taxon>
        <taxon>Clostridia</taxon>
        <taxon>Lachnospirales</taxon>
        <taxon>Lachnospiraceae</taxon>
    </lineage>
</organism>
<dbReference type="GO" id="GO:0009307">
    <property type="term" value="P:DNA restriction-modification system"/>
    <property type="evidence" value="ECO:0007669"/>
    <property type="project" value="UniProtKB-KW"/>
</dbReference>
<evidence type="ECO:0000313" key="8">
    <source>
        <dbReference type="EMBL" id="QBF73703.1"/>
    </source>
</evidence>
<reference evidence="8 9" key="1">
    <citation type="journal article" date="2019" name="Appl. Environ. Microbiol.">
        <title>Clostridium scindens ATCC 35704: integration of nutritional requirements, the complete genome sequence, and global transcriptional responses to bile acids.</title>
        <authorList>
            <person name="Devendran S."/>
            <person name="Shrestha R."/>
            <person name="Alves J.M.P."/>
            <person name="Wolf P.G."/>
            <person name="Ly L."/>
            <person name="Hernandez A.G."/>
            <person name="Mendez-Garcia C."/>
            <person name="Inboden A."/>
            <person name="Wiley J."/>
            <person name="Paul O."/>
            <person name="Allen A."/>
            <person name="Springer E."/>
            <person name="Wright C.L."/>
            <person name="Fields C.J."/>
            <person name="Daniel S.L."/>
            <person name="Ridlon J.M."/>
        </authorList>
    </citation>
    <scope>NUCLEOTIDE SEQUENCE [LARGE SCALE GENOMIC DNA]</scope>
    <source>
        <strain evidence="8 9">ATCC 35704</strain>
    </source>
</reference>
<dbReference type="eggNOG" id="COG1743">
    <property type="taxonomic scope" value="Bacteria"/>
</dbReference>
<dbReference type="InterPro" id="IPR029063">
    <property type="entry name" value="SAM-dependent_MTases_sf"/>
</dbReference>
<dbReference type="OrthoDB" id="9805629at2"/>
<keyword evidence="3 8" id="KW-0489">Methyltransferase</keyword>
<dbReference type="GO" id="GO:0009007">
    <property type="term" value="F:site-specific DNA-methyltransferase (adenine-specific) activity"/>
    <property type="evidence" value="ECO:0007669"/>
    <property type="project" value="UniProtKB-EC"/>
</dbReference>
<evidence type="ECO:0000256" key="7">
    <source>
        <dbReference type="ARBA" id="ARBA00047942"/>
    </source>
</evidence>
<dbReference type="KEGG" id="csci:HDCHBGLK_01078"/>
<dbReference type="InterPro" id="IPR012327">
    <property type="entry name" value="MeTrfase_D12"/>
</dbReference>
<dbReference type="EC" id="2.1.1.72" evidence="2"/>
<dbReference type="InterPro" id="IPR002941">
    <property type="entry name" value="DNA_methylase_N4/N6"/>
</dbReference>
<evidence type="ECO:0000256" key="3">
    <source>
        <dbReference type="ARBA" id="ARBA00022603"/>
    </source>
</evidence>
<dbReference type="PROSITE" id="PS00092">
    <property type="entry name" value="N6_MTASE"/>
    <property type="match status" value="2"/>
</dbReference>
<dbReference type="Pfam" id="PF01555">
    <property type="entry name" value="N6_N4_Mtase"/>
    <property type="match status" value="1"/>
</dbReference>
<dbReference type="InterPro" id="IPR002052">
    <property type="entry name" value="DNA_methylase_N6_adenine_CS"/>
</dbReference>
<proteinExistence type="inferred from homology"/>
<dbReference type="RefSeq" id="WP_004607572.1">
    <property type="nucleotide sequence ID" value="NZ_CP036170.1"/>
</dbReference>
<keyword evidence="9" id="KW-1185">Reference proteome</keyword>
<dbReference type="GO" id="GO:0032259">
    <property type="term" value="P:methylation"/>
    <property type="evidence" value="ECO:0007669"/>
    <property type="project" value="UniProtKB-KW"/>
</dbReference>
<evidence type="ECO:0000256" key="5">
    <source>
        <dbReference type="ARBA" id="ARBA00022691"/>
    </source>
</evidence>
<dbReference type="Pfam" id="PF02086">
    <property type="entry name" value="MethyltransfD12"/>
    <property type="match status" value="1"/>
</dbReference>
<dbReference type="GO" id="GO:0003677">
    <property type="term" value="F:DNA binding"/>
    <property type="evidence" value="ECO:0007669"/>
    <property type="project" value="InterPro"/>
</dbReference>
<accession>B0NGN4</accession>
<dbReference type="Gene3D" id="3.40.50.150">
    <property type="entry name" value="Vaccinia Virus protein VP39"/>
    <property type="match status" value="3"/>
</dbReference>
<evidence type="ECO:0000313" key="9">
    <source>
        <dbReference type="Proteomes" id="UP000289664"/>
    </source>
</evidence>
<dbReference type="HOGENOM" id="CLU_308306_0_0_9"/>
<dbReference type="GO" id="GO:0008170">
    <property type="term" value="F:N-methyltransferase activity"/>
    <property type="evidence" value="ECO:0007669"/>
    <property type="project" value="InterPro"/>
</dbReference>
<dbReference type="Proteomes" id="UP000289664">
    <property type="component" value="Chromosome"/>
</dbReference>
<keyword evidence="5" id="KW-0949">S-adenosyl-L-methionine</keyword>
<dbReference type="STRING" id="411468.CLOSCI_02604"/>
<gene>
    <name evidence="8" type="primary">fokIM</name>
    <name evidence="8" type="ORF">HDCHBGLK_01078</name>
</gene>
<evidence type="ECO:0000256" key="6">
    <source>
        <dbReference type="ARBA" id="ARBA00022747"/>
    </source>
</evidence>
<evidence type="ECO:0000256" key="2">
    <source>
        <dbReference type="ARBA" id="ARBA00011900"/>
    </source>
</evidence>
<dbReference type="SUPFAM" id="SSF53335">
    <property type="entry name" value="S-adenosyl-L-methionine-dependent methyltransferases"/>
    <property type="match status" value="3"/>
</dbReference>
<dbReference type="REBASE" id="303152">
    <property type="entry name" value="M.Csc35704ORF1078P"/>
</dbReference>
<evidence type="ECO:0000256" key="1">
    <source>
        <dbReference type="ARBA" id="ARBA00006594"/>
    </source>
</evidence>
<dbReference type="eggNOG" id="COG0863">
    <property type="taxonomic scope" value="Bacteria"/>
</dbReference>
<sequence>MNQYNEISTLQYMGSKARIISHICDPIIKNKSIKTVVDLFAGTGSVGYALKSYKNVISNDIEYYAYIINQAILNGCNFSELEEASFWAVVEQKYTLLQEKVSTALFAEKTFFVDNVDYKLYQTFCEKTPSVFEPHSDDPRMKELTELVSHVIPGNEPALDFPCLFLTYFANAYFGIAQCCQIDALRSVIEQVMDKHTKNVLLTVLMSVMSTAASTTTHFAQFLKVKSKSTCNNLLTKRKINIIEECKVLMKEYRKSGLCSQNEYTTFDCYNLDFSECLDSIVLNKSTLVYADPPYFKEHYSRYYHVLNTLCLYDYPAMAINPQTHELSIGRYREDRRVSDFGKKAKALGAFETLITKCATAGTWLMISYSDNSIVDITDLQTLAEKQYDVLIEKVELSHSKQGRSSISKVDEYIFICRPKEFVHDVNEKLLVVKELKPIVDNPAGFMHNYMARKPYNVVSEIIKRFCPDNGCIYDPMFGSGTTIIEASKLGRKAIGTDINLLAYKLCKTSLSKWDLNQVEIEIDSFCEEVRSACNPLYMFVEEDENRILERCHFDRHGAELVPTMYWYKLQKKGKLTGRKKAVASNEFIVQYKMFKHNDKQNIDDQALIPNSRIAIKPNATVYSYFCNRNLVAIDRIIGILHSHQNSYCYDILELLVSSAINLIKLSDKKASSQMPYWLPQKDVTSRNAVMIIEQKATAFKEGLKYLSEKCKSFVDEKNIVLKNMPAQNISIDLLPNESVDLILTDPPYTDQVPYLEYNQLWYKVMGWQGFTDESLEDELVVSDAPSRNKNGDDFNRVFEAILSRISPALKTNGYFIMFYHSFDLKSWSDILKTMQEHGLAYCGQIPSATPRKSFKTIMTPKGTLNGNYIVVFQKRAISEAPQFNGTIDEAKKLAVECAKRIITERKEVTSQDLYDCGMLKESFERGYLQILSTKYKSFVDVINDCFVFQDGLWRCK</sequence>
<dbReference type="AlphaFoldDB" id="B0NGN4"/>
<comment type="similarity">
    <text evidence="1">Belongs to the N(4)/N(6)-methyltransferase family.</text>
</comment>
<evidence type="ECO:0000256" key="4">
    <source>
        <dbReference type="ARBA" id="ARBA00022679"/>
    </source>
</evidence>
<name>B0NGN4_CLOS5</name>
<dbReference type="eggNOG" id="COG3392">
    <property type="taxonomic scope" value="Bacteria"/>
</dbReference>
<dbReference type="PRINTS" id="PR00508">
    <property type="entry name" value="S21N4MTFRASE"/>
</dbReference>
<dbReference type="InterPro" id="IPR001091">
    <property type="entry name" value="RM_Methyltransferase"/>
</dbReference>